<sequence length="152" mass="16804">MRTVMVAVSADIAAPPPKVWEQVVDWERPRDWVLEAAEFQVVSTQHTGVGVIVEATVGVGCVRTGDRFRTDVWQPPDGSGSGHLGLAHLGWVEGRGDIHLTSLPDGRTRLTWRERLQPPLGWVGEFGLRLVSPLLAWTCRRELAHLRASVEA</sequence>
<dbReference type="RefSeq" id="WP_084519616.1">
    <property type="nucleotide sequence ID" value="NZ_QQAZ01000011.1"/>
</dbReference>
<dbReference type="SUPFAM" id="SSF55961">
    <property type="entry name" value="Bet v1-like"/>
    <property type="match status" value="1"/>
</dbReference>
<dbReference type="OrthoDB" id="4823586at2"/>
<name>A0A370GRR7_9NOCA</name>
<dbReference type="InterPro" id="IPR023393">
    <property type="entry name" value="START-like_dom_sf"/>
</dbReference>
<evidence type="ECO:0000313" key="2">
    <source>
        <dbReference type="Proteomes" id="UP000255355"/>
    </source>
</evidence>
<evidence type="ECO:0000313" key="1">
    <source>
        <dbReference type="EMBL" id="RDI46402.1"/>
    </source>
</evidence>
<gene>
    <name evidence="1" type="ORF">DFR68_111161</name>
</gene>
<dbReference type="EMBL" id="QQAZ01000011">
    <property type="protein sequence ID" value="RDI46402.1"/>
    <property type="molecule type" value="Genomic_DNA"/>
</dbReference>
<dbReference type="CDD" id="cd07812">
    <property type="entry name" value="SRPBCC"/>
    <property type="match status" value="1"/>
</dbReference>
<dbReference type="Pfam" id="PF10604">
    <property type="entry name" value="Polyketide_cyc2"/>
    <property type="match status" value="1"/>
</dbReference>
<accession>A0A370GRR7</accession>
<dbReference type="InterPro" id="IPR019587">
    <property type="entry name" value="Polyketide_cyclase/dehydratase"/>
</dbReference>
<protein>
    <submittedName>
        <fullName evidence="1">Polyketide cyclase/dehydrase/lipid transport protein</fullName>
    </submittedName>
</protein>
<proteinExistence type="predicted"/>
<dbReference type="Gene3D" id="3.30.530.20">
    <property type="match status" value="1"/>
</dbReference>
<dbReference type="Proteomes" id="UP000255355">
    <property type="component" value="Unassembled WGS sequence"/>
</dbReference>
<reference evidence="1 2" key="1">
    <citation type="submission" date="2018-07" db="EMBL/GenBank/DDBJ databases">
        <title>Genomic Encyclopedia of Type Strains, Phase IV (KMG-IV): sequencing the most valuable type-strain genomes for metagenomic binning, comparative biology and taxonomic classification.</title>
        <authorList>
            <person name="Goeker M."/>
        </authorList>
    </citation>
    <scope>NUCLEOTIDE SEQUENCE [LARGE SCALE GENOMIC DNA]</scope>
    <source>
        <strain evidence="1 2">DSM 44952</strain>
    </source>
</reference>
<dbReference type="STRING" id="1210089.GCA_001613165_02949"/>
<dbReference type="AlphaFoldDB" id="A0A370GRR7"/>
<keyword evidence="2" id="KW-1185">Reference proteome</keyword>
<organism evidence="1 2">
    <name type="scientific">Nocardia mexicana</name>
    <dbReference type="NCBI Taxonomy" id="279262"/>
    <lineage>
        <taxon>Bacteria</taxon>
        <taxon>Bacillati</taxon>
        <taxon>Actinomycetota</taxon>
        <taxon>Actinomycetes</taxon>
        <taxon>Mycobacteriales</taxon>
        <taxon>Nocardiaceae</taxon>
        <taxon>Nocardia</taxon>
    </lineage>
</organism>
<comment type="caution">
    <text evidence="1">The sequence shown here is derived from an EMBL/GenBank/DDBJ whole genome shotgun (WGS) entry which is preliminary data.</text>
</comment>